<sequence>MLEETLVIYDPDDAHRIAGALRKQGISVRTVRKDLLVQTALVTGRIRDSKAALQEEMQRIGEEDEEEYSWLISSLAFLEQMEDAIAALLQQYQPGEAISNPLVEKSLHELVHTPGEGEGEEDAADFKPEEIIKTQVILMILEKNGLIEQTGEGGMVLRGHMEPKDLVVSLPIATFGAEPEILKKHGITARMRITSEPEYHVEFGPDAIIDLDIPDLSELLEESDIDLDAFDKFKDNVYAKKIIVTRILDVLEDRGTVSPEEIFSFLRDDVVKTPDESGEITMDLDREFVNGTLNDLRKIGMIRKKGAGYRAA</sequence>
<name>A0A0W8FJR2_9ZZZZ</name>
<reference evidence="1" key="1">
    <citation type="journal article" date="2015" name="Proc. Natl. Acad. Sci. U.S.A.">
        <title>Networks of energetic and metabolic interactions define dynamics in microbial communities.</title>
        <authorList>
            <person name="Embree M."/>
            <person name="Liu J.K."/>
            <person name="Al-Bassam M.M."/>
            <person name="Zengler K."/>
        </authorList>
    </citation>
    <scope>NUCLEOTIDE SEQUENCE</scope>
</reference>
<dbReference type="AlphaFoldDB" id="A0A0W8FJR2"/>
<gene>
    <name evidence="1" type="ORF">ASZ90_009151</name>
</gene>
<comment type="caution">
    <text evidence="1">The sequence shown here is derived from an EMBL/GenBank/DDBJ whole genome shotgun (WGS) entry which is preliminary data.</text>
</comment>
<evidence type="ECO:0000313" key="1">
    <source>
        <dbReference type="EMBL" id="KUG21097.1"/>
    </source>
</evidence>
<dbReference type="EMBL" id="LNQE01001100">
    <property type="protein sequence ID" value="KUG21097.1"/>
    <property type="molecule type" value="Genomic_DNA"/>
</dbReference>
<protein>
    <submittedName>
        <fullName evidence="1">Uncharacterized protein</fullName>
    </submittedName>
</protein>
<organism evidence="1">
    <name type="scientific">hydrocarbon metagenome</name>
    <dbReference type="NCBI Taxonomy" id="938273"/>
    <lineage>
        <taxon>unclassified sequences</taxon>
        <taxon>metagenomes</taxon>
        <taxon>ecological metagenomes</taxon>
    </lineage>
</organism>
<accession>A0A0W8FJR2</accession>
<proteinExistence type="predicted"/>